<proteinExistence type="predicted"/>
<protein>
    <submittedName>
        <fullName evidence="2">Uncharacterized protein</fullName>
    </submittedName>
</protein>
<evidence type="ECO:0000313" key="3">
    <source>
        <dbReference type="Proteomes" id="UP001558613"/>
    </source>
</evidence>
<dbReference type="Proteomes" id="UP001558613">
    <property type="component" value="Unassembled WGS sequence"/>
</dbReference>
<comment type="caution">
    <text evidence="2">The sequence shown here is derived from an EMBL/GenBank/DDBJ whole genome shotgun (WGS) entry which is preliminary data.</text>
</comment>
<feature type="region of interest" description="Disordered" evidence="1">
    <location>
        <begin position="102"/>
        <end position="139"/>
    </location>
</feature>
<sequence>MVGASLVREKQPIAGLSRPAGDQPFPGGLVVRIRRSHRRGPGSIPGQGTLFCPPTADCEVELACLFEKASPSKTKGLSTGGCGDIISAYQLSAARLLAQITASDAGRRAGRSKREAKRSPPSIRESKPGPLGENQESDR</sequence>
<gene>
    <name evidence="2" type="ORF">QQF64_003183</name>
</gene>
<organism evidence="2 3">
    <name type="scientific">Cirrhinus molitorella</name>
    <name type="common">mud carp</name>
    <dbReference type="NCBI Taxonomy" id="172907"/>
    <lineage>
        <taxon>Eukaryota</taxon>
        <taxon>Metazoa</taxon>
        <taxon>Chordata</taxon>
        <taxon>Craniata</taxon>
        <taxon>Vertebrata</taxon>
        <taxon>Euteleostomi</taxon>
        <taxon>Actinopterygii</taxon>
        <taxon>Neopterygii</taxon>
        <taxon>Teleostei</taxon>
        <taxon>Ostariophysi</taxon>
        <taxon>Cypriniformes</taxon>
        <taxon>Cyprinidae</taxon>
        <taxon>Labeoninae</taxon>
        <taxon>Labeonini</taxon>
        <taxon>Cirrhinus</taxon>
    </lineage>
</organism>
<evidence type="ECO:0000256" key="1">
    <source>
        <dbReference type="SAM" id="MobiDB-lite"/>
    </source>
</evidence>
<name>A0ABR3MKH9_9TELE</name>
<accession>A0ABR3MKH9</accession>
<dbReference type="EMBL" id="JAYMGO010000011">
    <property type="protein sequence ID" value="KAL1265156.1"/>
    <property type="molecule type" value="Genomic_DNA"/>
</dbReference>
<evidence type="ECO:0000313" key="2">
    <source>
        <dbReference type="EMBL" id="KAL1265156.1"/>
    </source>
</evidence>
<reference evidence="2 3" key="1">
    <citation type="submission" date="2023-09" db="EMBL/GenBank/DDBJ databases">
        <authorList>
            <person name="Wang M."/>
        </authorList>
    </citation>
    <scope>NUCLEOTIDE SEQUENCE [LARGE SCALE GENOMIC DNA]</scope>
    <source>
        <strain evidence="2">GT-2023</strain>
        <tissue evidence="2">Liver</tissue>
    </source>
</reference>
<keyword evidence="3" id="KW-1185">Reference proteome</keyword>